<keyword evidence="8 10" id="KW-0653">Protein transport</keyword>
<dbReference type="HAMAP" id="MF_00240">
    <property type="entry name" value="LolA"/>
    <property type="match status" value="1"/>
</dbReference>
<evidence type="ECO:0000256" key="5">
    <source>
        <dbReference type="ARBA" id="ARBA00022448"/>
    </source>
</evidence>
<comment type="caution">
    <text evidence="11">The sequence shown here is derived from an EMBL/GenBank/DDBJ whole genome shotgun (WGS) entry which is preliminary data.</text>
</comment>
<evidence type="ECO:0000256" key="7">
    <source>
        <dbReference type="ARBA" id="ARBA00022764"/>
    </source>
</evidence>
<evidence type="ECO:0000256" key="4">
    <source>
        <dbReference type="ARBA" id="ARBA00014035"/>
    </source>
</evidence>
<organism evidence="11 12">
    <name type="scientific">Roseateles rivi</name>
    <dbReference type="NCBI Taxonomy" id="3299028"/>
    <lineage>
        <taxon>Bacteria</taxon>
        <taxon>Pseudomonadati</taxon>
        <taxon>Pseudomonadota</taxon>
        <taxon>Betaproteobacteria</taxon>
        <taxon>Burkholderiales</taxon>
        <taxon>Sphaerotilaceae</taxon>
        <taxon>Roseateles</taxon>
    </lineage>
</organism>
<comment type="subunit">
    <text evidence="3 10">Monomer.</text>
</comment>
<dbReference type="RefSeq" id="WP_394460005.1">
    <property type="nucleotide sequence ID" value="NZ_JBIGHZ010000003.1"/>
</dbReference>
<keyword evidence="12" id="KW-1185">Reference proteome</keyword>
<evidence type="ECO:0000256" key="3">
    <source>
        <dbReference type="ARBA" id="ARBA00011245"/>
    </source>
</evidence>
<proteinExistence type="inferred from homology"/>
<accession>A0ABW7FUS1</accession>
<reference evidence="11 12" key="1">
    <citation type="submission" date="2024-08" db="EMBL/GenBank/DDBJ databases">
        <authorList>
            <person name="Lu H."/>
        </authorList>
    </citation>
    <scope>NUCLEOTIDE SEQUENCE [LARGE SCALE GENOMIC DNA]</scope>
    <source>
        <strain evidence="11 12">BYS180W</strain>
    </source>
</reference>
<keyword evidence="11" id="KW-0449">Lipoprotein</keyword>
<evidence type="ECO:0000256" key="6">
    <source>
        <dbReference type="ARBA" id="ARBA00022729"/>
    </source>
</evidence>
<dbReference type="Pfam" id="PF03548">
    <property type="entry name" value="LolA"/>
    <property type="match status" value="1"/>
</dbReference>
<evidence type="ECO:0000256" key="10">
    <source>
        <dbReference type="HAMAP-Rule" id="MF_00240"/>
    </source>
</evidence>
<keyword evidence="9 10" id="KW-0143">Chaperone</keyword>
<dbReference type="InterPro" id="IPR018323">
    <property type="entry name" value="OM_lipoprot_carrier_LolA_Pbac"/>
</dbReference>
<evidence type="ECO:0000256" key="1">
    <source>
        <dbReference type="ARBA" id="ARBA00004418"/>
    </source>
</evidence>
<name>A0ABW7FUS1_9BURK</name>
<comment type="subcellular location">
    <subcellularLocation>
        <location evidence="1 10">Periplasm</location>
    </subcellularLocation>
</comment>
<dbReference type="NCBIfam" id="TIGR00547">
    <property type="entry name" value="lolA"/>
    <property type="match status" value="1"/>
</dbReference>
<comment type="similarity">
    <text evidence="2 10">Belongs to the LolA family.</text>
</comment>
<evidence type="ECO:0000256" key="9">
    <source>
        <dbReference type="ARBA" id="ARBA00023186"/>
    </source>
</evidence>
<dbReference type="PANTHER" id="PTHR35869:SF1">
    <property type="entry name" value="OUTER-MEMBRANE LIPOPROTEIN CARRIER PROTEIN"/>
    <property type="match status" value="1"/>
</dbReference>
<evidence type="ECO:0000313" key="11">
    <source>
        <dbReference type="EMBL" id="MFG6448058.1"/>
    </source>
</evidence>
<dbReference type="EMBL" id="JBIGHZ010000003">
    <property type="protein sequence ID" value="MFG6448058.1"/>
    <property type="molecule type" value="Genomic_DNA"/>
</dbReference>
<dbReference type="CDD" id="cd16325">
    <property type="entry name" value="LolA"/>
    <property type="match status" value="1"/>
</dbReference>
<comment type="function">
    <text evidence="10">Participates in the translocation of lipoproteins from the inner membrane to the outer membrane. Only forms a complex with a lipoprotein if the residue after the N-terminal Cys is not an aspartate (The Asp acts as a targeting signal to indicate that the lipoprotein should stay in the inner membrane).</text>
</comment>
<evidence type="ECO:0000313" key="12">
    <source>
        <dbReference type="Proteomes" id="UP001606099"/>
    </source>
</evidence>
<dbReference type="Proteomes" id="UP001606099">
    <property type="component" value="Unassembled WGS sequence"/>
</dbReference>
<feature type="chain" id="PRO_5044920575" description="Outer-membrane lipoprotein carrier protein" evidence="10">
    <location>
        <begin position="28"/>
        <end position="211"/>
    </location>
</feature>
<protein>
    <recommendedName>
        <fullName evidence="4 10">Outer-membrane lipoprotein carrier protein</fullName>
    </recommendedName>
</protein>
<sequence length="211" mass="23113" precursor="true">MKTTTLKFWRSLAGLALGAMAALSAQADALQDLQGFVSKASSGRAQFTQTVSTPDGKRTKQSHGTFEFQRPNQFRFAYEKPVQQLIVGDGREVWLYDPELQQASVRPFGKALGATPLALLAGTQLQDEFTLKAEANSEGLSWVLATPRRADSGFQSLRLGFSSGQLAALEFVDAFGQRSVLRFSQLQLNVKVAAERFRFSPPTGVDVLRQP</sequence>
<evidence type="ECO:0000256" key="2">
    <source>
        <dbReference type="ARBA" id="ARBA00007615"/>
    </source>
</evidence>
<dbReference type="PANTHER" id="PTHR35869">
    <property type="entry name" value="OUTER-MEMBRANE LIPOPROTEIN CARRIER PROTEIN"/>
    <property type="match status" value="1"/>
</dbReference>
<dbReference type="InterPro" id="IPR004564">
    <property type="entry name" value="OM_lipoprot_carrier_LolA-like"/>
</dbReference>
<feature type="signal peptide" evidence="10">
    <location>
        <begin position="1"/>
        <end position="27"/>
    </location>
</feature>
<keyword evidence="5 10" id="KW-0813">Transport</keyword>
<gene>
    <name evidence="10 11" type="primary">lolA</name>
    <name evidence="11" type="ORF">ACG0Z6_07320</name>
</gene>
<keyword evidence="7 10" id="KW-0574">Periplasm</keyword>
<dbReference type="InterPro" id="IPR029046">
    <property type="entry name" value="LolA/LolB/LppX"/>
</dbReference>
<evidence type="ECO:0000256" key="8">
    <source>
        <dbReference type="ARBA" id="ARBA00022927"/>
    </source>
</evidence>
<dbReference type="Gene3D" id="2.50.20.10">
    <property type="entry name" value="Lipoprotein localisation LolA/LolB/LppX"/>
    <property type="match status" value="1"/>
</dbReference>
<dbReference type="SUPFAM" id="SSF89392">
    <property type="entry name" value="Prokaryotic lipoproteins and lipoprotein localization factors"/>
    <property type="match status" value="1"/>
</dbReference>
<keyword evidence="6 10" id="KW-0732">Signal</keyword>